<feature type="compositionally biased region" description="Low complexity" evidence="1">
    <location>
        <begin position="1"/>
        <end position="24"/>
    </location>
</feature>
<feature type="region of interest" description="Disordered" evidence="1">
    <location>
        <begin position="413"/>
        <end position="437"/>
    </location>
</feature>
<name>A0A6P5FHF6_ANACO</name>
<dbReference type="Pfam" id="PF13890">
    <property type="entry name" value="Rab3-GTPase_cat"/>
    <property type="match status" value="1"/>
</dbReference>
<proteinExistence type="predicted"/>
<dbReference type="RefSeq" id="XP_020092655.1">
    <property type="nucleotide sequence ID" value="XM_020237066.1"/>
</dbReference>
<dbReference type="PANTHER" id="PTHR21422">
    <property type="entry name" value="RAB3 GTPASE-ACTIVATING PROTEIN CATALYTIC SUBUNIT"/>
    <property type="match status" value="1"/>
</dbReference>
<evidence type="ECO:0000256" key="1">
    <source>
        <dbReference type="SAM" id="MobiDB-lite"/>
    </source>
</evidence>
<feature type="compositionally biased region" description="Low complexity" evidence="1">
    <location>
        <begin position="632"/>
        <end position="641"/>
    </location>
</feature>
<evidence type="ECO:0000313" key="3">
    <source>
        <dbReference type="Proteomes" id="UP000515123"/>
    </source>
</evidence>
<evidence type="ECO:0000313" key="4">
    <source>
        <dbReference type="RefSeq" id="XP_020092655.1"/>
    </source>
</evidence>
<dbReference type="InterPro" id="IPR045700">
    <property type="entry name" value="Rab3GAP1"/>
</dbReference>
<protein>
    <submittedName>
        <fullName evidence="4">Rab3 GTPase-activating protein catalytic subunit</fullName>
    </submittedName>
</protein>
<evidence type="ECO:0000259" key="2">
    <source>
        <dbReference type="Pfam" id="PF13890"/>
    </source>
</evidence>
<gene>
    <name evidence="4" type="primary">LOC109713102</name>
</gene>
<dbReference type="OrthoDB" id="5391403at2759"/>
<feature type="region of interest" description="Disordered" evidence="1">
    <location>
        <begin position="46"/>
        <end position="104"/>
    </location>
</feature>
<feature type="domain" description="Rab3GAP catalytic subunit conserved" evidence="2">
    <location>
        <begin position="330"/>
        <end position="479"/>
    </location>
</feature>
<dbReference type="InterPro" id="IPR026147">
    <property type="entry name" value="Rab3GAP1_conserved"/>
</dbReference>
<reference evidence="3" key="1">
    <citation type="journal article" date="2015" name="Nat. Genet.">
        <title>The pineapple genome and the evolution of CAM photosynthesis.</title>
        <authorList>
            <person name="Ming R."/>
            <person name="VanBuren R."/>
            <person name="Wai C.M."/>
            <person name="Tang H."/>
            <person name="Schatz M.C."/>
            <person name="Bowers J.E."/>
            <person name="Lyons E."/>
            <person name="Wang M.L."/>
            <person name="Chen J."/>
            <person name="Biggers E."/>
            <person name="Zhang J."/>
            <person name="Huang L."/>
            <person name="Zhang L."/>
            <person name="Miao W."/>
            <person name="Zhang J."/>
            <person name="Ye Z."/>
            <person name="Miao C."/>
            <person name="Lin Z."/>
            <person name="Wang H."/>
            <person name="Zhou H."/>
            <person name="Yim W.C."/>
            <person name="Priest H.D."/>
            <person name="Zheng C."/>
            <person name="Woodhouse M."/>
            <person name="Edger P.P."/>
            <person name="Guyot R."/>
            <person name="Guo H.B."/>
            <person name="Guo H."/>
            <person name="Zheng G."/>
            <person name="Singh R."/>
            <person name="Sharma A."/>
            <person name="Min X."/>
            <person name="Zheng Y."/>
            <person name="Lee H."/>
            <person name="Gurtowski J."/>
            <person name="Sedlazeck F.J."/>
            <person name="Harkess A."/>
            <person name="McKain M.R."/>
            <person name="Liao Z."/>
            <person name="Fang J."/>
            <person name="Liu J."/>
            <person name="Zhang X."/>
            <person name="Zhang Q."/>
            <person name="Hu W."/>
            <person name="Qin Y."/>
            <person name="Wang K."/>
            <person name="Chen L.Y."/>
            <person name="Shirley N."/>
            <person name="Lin Y.R."/>
            <person name="Liu L.Y."/>
            <person name="Hernandez A.G."/>
            <person name="Wright C.L."/>
            <person name="Bulone V."/>
            <person name="Tuskan G.A."/>
            <person name="Heath K."/>
            <person name="Zee F."/>
            <person name="Moore P.H."/>
            <person name="Sunkar R."/>
            <person name="Leebens-Mack J.H."/>
            <person name="Mockler T."/>
            <person name="Bennetzen J.L."/>
            <person name="Freeling M."/>
            <person name="Sankoff D."/>
            <person name="Paterson A.H."/>
            <person name="Zhu X."/>
            <person name="Yang X."/>
            <person name="Smith J.A."/>
            <person name="Cushman J.C."/>
            <person name="Paull R.E."/>
            <person name="Yu Q."/>
        </authorList>
    </citation>
    <scope>NUCLEOTIDE SEQUENCE [LARGE SCALE GENOMIC DNA]</scope>
    <source>
        <strain evidence="3">cv. F153</strain>
    </source>
</reference>
<dbReference type="PANTHER" id="PTHR21422:SF10">
    <property type="entry name" value="RAB3 GTPASE-ACTIVATING PROTEIN CATALYTIC SUBUNIT"/>
    <property type="match status" value="1"/>
</dbReference>
<feature type="compositionally biased region" description="Basic and acidic residues" evidence="1">
    <location>
        <begin position="46"/>
        <end position="76"/>
    </location>
</feature>
<feature type="region of interest" description="Disordered" evidence="1">
    <location>
        <begin position="1"/>
        <end position="25"/>
    </location>
</feature>
<keyword evidence="3" id="KW-1185">Reference proteome</keyword>
<sequence>MEPSSSSSSSATAATSAAATSTASLSLVSRAKTALHSAAAKAERVFTDIKADLKSDRDRDGQAQREMRKSTDREMVVSDASNESEEEVPELKSMDEGGSNFQRERTFPPASVIKQLALAIETGKNCKTMNDLVRCFGDSSSVKEKSSLNLSLVKSLVLREKEDKSISGFYGDEEVHSLACSLFNPGDHFLERKNESNSSALGQTSLLKDLHGVPPESFVFQISLIIGGMNSLQKMASFWHFLVLELRKLWSKEQPIPRTPLDAGPDLNSCLLHQQFQVINCCIARKQRKKAAKELLDSVLKQASLENSDSIDSSSNLLYARSSSGNNVLRLGADHPSEKELTMLETGEPIYSPVTQEGPVLTEELIKEAEELVLRTGSVGAGCSQLLSDMQAFKAANPGCVLEDFVRWHSPPDWTADDRDDGSVDGEGSSRRGRLSRRMQKEGNLWRELWETAKALPTAEQTPLFDEDLVVESIFTALEDISPAKFFEQLFVSILSVGFAVAEAALPADSNLSKLFYECKDYISAVYQADLWNEKLDDICKVYETIEAIMVHPEEAIMINGHPDETNCAETKSRFKKINLNFINKDRQPLWRRAAKDEKKSEEKKQDEKHAHIFSHIFDKKVSLFSKKNPKADASSSPSPATLDESEWTIV</sequence>
<feature type="region of interest" description="Disordered" evidence="1">
    <location>
        <begin position="628"/>
        <end position="651"/>
    </location>
</feature>
<organism evidence="3 4">
    <name type="scientific">Ananas comosus</name>
    <name type="common">Pineapple</name>
    <name type="synonym">Ananas ananas</name>
    <dbReference type="NCBI Taxonomy" id="4615"/>
    <lineage>
        <taxon>Eukaryota</taxon>
        <taxon>Viridiplantae</taxon>
        <taxon>Streptophyta</taxon>
        <taxon>Embryophyta</taxon>
        <taxon>Tracheophyta</taxon>
        <taxon>Spermatophyta</taxon>
        <taxon>Magnoliopsida</taxon>
        <taxon>Liliopsida</taxon>
        <taxon>Poales</taxon>
        <taxon>Bromeliaceae</taxon>
        <taxon>Bromelioideae</taxon>
        <taxon>Ananas</taxon>
    </lineage>
</organism>
<dbReference type="AlphaFoldDB" id="A0A6P5FHF6"/>
<reference evidence="4" key="2">
    <citation type="submission" date="2025-08" db="UniProtKB">
        <authorList>
            <consortium name="RefSeq"/>
        </authorList>
    </citation>
    <scope>IDENTIFICATION</scope>
    <source>
        <tissue evidence="4">Leaf</tissue>
    </source>
</reference>
<dbReference type="Proteomes" id="UP000515123">
    <property type="component" value="Linkage group 7"/>
</dbReference>
<dbReference type="GO" id="GO:0005096">
    <property type="term" value="F:GTPase activator activity"/>
    <property type="evidence" value="ECO:0007669"/>
    <property type="project" value="InterPro"/>
</dbReference>
<dbReference type="GeneID" id="109713102"/>
<accession>A0A6P5FHF6</accession>